<evidence type="ECO:0000313" key="2">
    <source>
        <dbReference type="EMBL" id="RZS86711.1"/>
    </source>
</evidence>
<keyword evidence="1" id="KW-0812">Transmembrane</keyword>
<dbReference type="Proteomes" id="UP000292445">
    <property type="component" value="Unassembled WGS sequence"/>
</dbReference>
<evidence type="ECO:0000256" key="1">
    <source>
        <dbReference type="SAM" id="Phobius"/>
    </source>
</evidence>
<gene>
    <name evidence="2" type="ORF">EV675_2759</name>
</gene>
<reference evidence="2 3" key="1">
    <citation type="submission" date="2019-02" db="EMBL/GenBank/DDBJ databases">
        <title>Genomic Encyclopedia of Type Strains, Phase IV (KMG-IV): sequencing the most valuable type-strain genomes for metagenomic binning, comparative biology and taxonomic classification.</title>
        <authorList>
            <person name="Goeker M."/>
        </authorList>
    </citation>
    <scope>NUCLEOTIDE SEQUENCE [LARGE SCALE GENOMIC DNA]</scope>
    <source>
        <strain evidence="2 3">K24</strain>
    </source>
</reference>
<protein>
    <submittedName>
        <fullName evidence="2">Uncharacterized protein</fullName>
    </submittedName>
</protein>
<evidence type="ECO:0000313" key="3">
    <source>
        <dbReference type="Proteomes" id="UP000292445"/>
    </source>
</evidence>
<feature type="transmembrane region" description="Helical" evidence="1">
    <location>
        <begin position="21"/>
        <end position="38"/>
    </location>
</feature>
<dbReference type="AlphaFoldDB" id="A0A4Q7NNA7"/>
<name>A0A4Q7NNA7_9BURK</name>
<organism evidence="2 3">
    <name type="scientific">Pigmentiphaga kullae</name>
    <dbReference type="NCBI Taxonomy" id="151784"/>
    <lineage>
        <taxon>Bacteria</taxon>
        <taxon>Pseudomonadati</taxon>
        <taxon>Pseudomonadota</taxon>
        <taxon>Betaproteobacteria</taxon>
        <taxon>Burkholderiales</taxon>
        <taxon>Alcaligenaceae</taxon>
        <taxon>Pigmentiphaga</taxon>
    </lineage>
</organism>
<sequence length="66" mass="6823">MIVAGRARGARGQRGQSAVEYLVVAMLLAGVAGAGWFGEGGGLLAWLLDALRGFHQRFAASLALPL</sequence>
<accession>A0A4Q7NNA7</accession>
<keyword evidence="1" id="KW-0472">Membrane</keyword>
<comment type="caution">
    <text evidence="2">The sequence shown here is derived from an EMBL/GenBank/DDBJ whole genome shotgun (WGS) entry which is preliminary data.</text>
</comment>
<keyword evidence="3" id="KW-1185">Reference proteome</keyword>
<keyword evidence="1" id="KW-1133">Transmembrane helix</keyword>
<dbReference type="EMBL" id="SGXC01000001">
    <property type="protein sequence ID" value="RZS86711.1"/>
    <property type="molecule type" value="Genomic_DNA"/>
</dbReference>
<proteinExistence type="predicted"/>